<dbReference type="AlphaFoldDB" id="A0ABD2KN41"/>
<dbReference type="Proteomes" id="UP001620626">
    <property type="component" value="Unassembled WGS sequence"/>
</dbReference>
<dbReference type="EMBL" id="JBICBT010000717">
    <property type="protein sequence ID" value="KAL3104278.1"/>
    <property type="molecule type" value="Genomic_DNA"/>
</dbReference>
<keyword evidence="1" id="KW-0732">Signal</keyword>
<gene>
    <name evidence="3" type="ORF">niasHT_022726</name>
    <name evidence="2" type="ORF">niasHT_030002</name>
</gene>
<reference evidence="3 4" key="1">
    <citation type="submission" date="2024-10" db="EMBL/GenBank/DDBJ databases">
        <authorList>
            <person name="Kim D."/>
        </authorList>
    </citation>
    <scope>NUCLEOTIDE SEQUENCE [LARGE SCALE GENOMIC DNA]</scope>
    <source>
        <strain evidence="3">BH-2024</strain>
    </source>
</reference>
<keyword evidence="4" id="KW-1185">Reference proteome</keyword>
<accession>A0ABD2KN41</accession>
<feature type="signal peptide" evidence="1">
    <location>
        <begin position="1"/>
        <end position="24"/>
    </location>
</feature>
<evidence type="ECO:0000313" key="2">
    <source>
        <dbReference type="EMBL" id="KAL3090783.1"/>
    </source>
</evidence>
<sequence length="137" mass="16001">MLPSNLLFLLMTMLTSLLHQQLLANKFSAEIDATNPARLIQRRHLIRSRAIHKEKMHSNVNEGYLQWEKDKFHEALGEKILPKSSRSLMDPKFLGSVEPRLLKTSADGRRTKSDSEEEKWRNWLRRHFPAARAISDQ</sequence>
<dbReference type="EMBL" id="JBICBT010000956">
    <property type="protein sequence ID" value="KAL3090783.1"/>
    <property type="molecule type" value="Genomic_DNA"/>
</dbReference>
<evidence type="ECO:0000313" key="3">
    <source>
        <dbReference type="EMBL" id="KAL3104278.1"/>
    </source>
</evidence>
<name>A0ABD2KN41_9BILA</name>
<protein>
    <submittedName>
        <fullName evidence="3">Uncharacterized protein</fullName>
    </submittedName>
</protein>
<comment type="caution">
    <text evidence="3">The sequence shown here is derived from an EMBL/GenBank/DDBJ whole genome shotgun (WGS) entry which is preliminary data.</text>
</comment>
<organism evidence="3 4">
    <name type="scientific">Heterodera trifolii</name>
    <dbReference type="NCBI Taxonomy" id="157864"/>
    <lineage>
        <taxon>Eukaryota</taxon>
        <taxon>Metazoa</taxon>
        <taxon>Ecdysozoa</taxon>
        <taxon>Nematoda</taxon>
        <taxon>Chromadorea</taxon>
        <taxon>Rhabditida</taxon>
        <taxon>Tylenchina</taxon>
        <taxon>Tylenchomorpha</taxon>
        <taxon>Tylenchoidea</taxon>
        <taxon>Heteroderidae</taxon>
        <taxon>Heteroderinae</taxon>
        <taxon>Heterodera</taxon>
    </lineage>
</organism>
<evidence type="ECO:0000313" key="4">
    <source>
        <dbReference type="Proteomes" id="UP001620626"/>
    </source>
</evidence>
<feature type="chain" id="PRO_5044724227" evidence="1">
    <location>
        <begin position="25"/>
        <end position="137"/>
    </location>
</feature>
<proteinExistence type="predicted"/>
<evidence type="ECO:0000256" key="1">
    <source>
        <dbReference type="SAM" id="SignalP"/>
    </source>
</evidence>